<feature type="transmembrane region" description="Helical" evidence="3">
    <location>
        <begin position="16"/>
        <end position="33"/>
    </location>
</feature>
<organism evidence="4">
    <name type="scientific">uncultured marine group II/III euryarchaeote AD1000_23_G03</name>
    <dbReference type="NCBI Taxonomy" id="1457739"/>
    <lineage>
        <taxon>Archaea</taxon>
        <taxon>Methanobacteriati</taxon>
        <taxon>Methanobacteriota</taxon>
        <taxon>environmental samples</taxon>
    </lineage>
</organism>
<dbReference type="PROSITE" id="PS51257">
    <property type="entry name" value="PROKAR_LIPOPROTEIN"/>
    <property type="match status" value="1"/>
</dbReference>
<comment type="similarity">
    <text evidence="2">Belongs to the CDP-alcohol phosphatidyltransferase class-I family.</text>
</comment>
<accession>A0A075FM52</accession>
<feature type="transmembrane region" description="Helical" evidence="3">
    <location>
        <begin position="143"/>
        <end position="161"/>
    </location>
</feature>
<evidence type="ECO:0000256" key="1">
    <source>
        <dbReference type="ARBA" id="ARBA00022679"/>
    </source>
</evidence>
<dbReference type="EC" id="2.7.8.5" evidence="4"/>
<keyword evidence="3" id="KW-1133">Transmembrane helix</keyword>
<evidence type="ECO:0000313" key="4">
    <source>
        <dbReference type="EMBL" id="AIE92454.1"/>
    </source>
</evidence>
<reference evidence="4" key="1">
    <citation type="journal article" date="2014" name="Genome Biol. Evol.">
        <title>Pangenome evidence for extensive interdomain horizontal transfer affecting lineage core and shell genes in uncultured planktonic thaumarchaeota and euryarchaeota.</title>
        <authorList>
            <person name="Deschamps P."/>
            <person name="Zivanovic Y."/>
            <person name="Moreira D."/>
            <person name="Rodriguez-Valera F."/>
            <person name="Lopez-Garcia P."/>
        </authorList>
    </citation>
    <scope>NUCLEOTIDE SEQUENCE</scope>
</reference>
<dbReference type="InterPro" id="IPR043130">
    <property type="entry name" value="CDP-OH_PTrfase_TM_dom"/>
</dbReference>
<dbReference type="PROSITE" id="PS00379">
    <property type="entry name" value="CDP_ALCOHOL_P_TRANSF"/>
    <property type="match status" value="1"/>
</dbReference>
<dbReference type="EMBL" id="KF900366">
    <property type="protein sequence ID" value="AIE92454.1"/>
    <property type="molecule type" value="Genomic_DNA"/>
</dbReference>
<protein>
    <submittedName>
        <fullName evidence="4">Putative CDP-alcohol phosphatidyltransferase (PgsA, PGS1)</fullName>
        <ecNumber evidence="4">2.7.8.5</ecNumber>
    </submittedName>
</protein>
<dbReference type="Pfam" id="PF01066">
    <property type="entry name" value="CDP-OH_P_transf"/>
    <property type="match status" value="1"/>
</dbReference>
<dbReference type="GO" id="GO:0008654">
    <property type="term" value="P:phospholipid biosynthetic process"/>
    <property type="evidence" value="ECO:0007669"/>
    <property type="project" value="InterPro"/>
</dbReference>
<name>A0A075FM52_9EURY</name>
<dbReference type="GO" id="GO:0016020">
    <property type="term" value="C:membrane"/>
    <property type="evidence" value="ECO:0007669"/>
    <property type="project" value="InterPro"/>
</dbReference>
<feature type="transmembrane region" description="Helical" evidence="3">
    <location>
        <begin position="173"/>
        <end position="198"/>
    </location>
</feature>
<sequence>MLKPIVDRMSNVDPSTLTWISVLFAAGCCYLIATAGRDSDGGWRLLGAFVLLLVAAELDALDGAVARAYDKVSKYGDWLDHTIDRVVDLALLIAIGINTAWVGPTWLGWAAATMTLLGSYMGTQAQSVGLGRNYGGFGRADRLVTTFVGLFLGAMMAFNGTEDFGHLDIRADLFGLIPINALSAVLLISLAGGIWTFLKRAMASRRELLDGE</sequence>
<proteinExistence type="inferred from homology"/>
<feature type="transmembrane region" description="Helical" evidence="3">
    <location>
        <begin position="45"/>
        <end position="69"/>
    </location>
</feature>
<dbReference type="AlphaFoldDB" id="A0A075FM52"/>
<keyword evidence="3" id="KW-0812">Transmembrane</keyword>
<dbReference type="GO" id="GO:0008444">
    <property type="term" value="F:CDP-diacylglycerol-glycerol-3-phosphate 3-phosphatidyltransferase activity"/>
    <property type="evidence" value="ECO:0007669"/>
    <property type="project" value="UniProtKB-EC"/>
</dbReference>
<dbReference type="InterPro" id="IPR048254">
    <property type="entry name" value="CDP_ALCOHOL_P_TRANSF_CS"/>
</dbReference>
<keyword evidence="3" id="KW-0472">Membrane</keyword>
<evidence type="ECO:0000256" key="2">
    <source>
        <dbReference type="RuleBase" id="RU003750"/>
    </source>
</evidence>
<dbReference type="InterPro" id="IPR000462">
    <property type="entry name" value="CDP-OH_P_trans"/>
</dbReference>
<feature type="transmembrane region" description="Helical" evidence="3">
    <location>
        <begin position="89"/>
        <end position="122"/>
    </location>
</feature>
<dbReference type="Gene3D" id="1.20.120.1760">
    <property type="match status" value="1"/>
</dbReference>
<evidence type="ECO:0000256" key="3">
    <source>
        <dbReference type="SAM" id="Phobius"/>
    </source>
</evidence>
<keyword evidence="1 2" id="KW-0808">Transferase</keyword>
<gene>
    <name evidence="4" type="primary">PGS1</name>
    <name evidence="4" type="synonym">pgsA</name>
</gene>